<evidence type="ECO:0000256" key="6">
    <source>
        <dbReference type="SAM" id="Phobius"/>
    </source>
</evidence>
<keyword evidence="9" id="KW-1185">Reference proteome</keyword>
<dbReference type="STRING" id="1321606.SAMD00020551_3242"/>
<evidence type="ECO:0000259" key="7">
    <source>
        <dbReference type="PROSITE" id="PS50887"/>
    </source>
</evidence>
<dbReference type="Gene3D" id="1.10.1760.20">
    <property type="match status" value="1"/>
</dbReference>
<dbReference type="InterPro" id="IPR029787">
    <property type="entry name" value="Nucleotide_cyclase"/>
</dbReference>
<dbReference type="AlphaFoldDB" id="A0A0A8XA85"/>
<comment type="caution">
    <text evidence="8">The sequence shown here is derived from an EMBL/GenBank/DDBJ whole genome shotgun (WGS) entry which is preliminary data.</text>
</comment>
<dbReference type="Pfam" id="PF00990">
    <property type="entry name" value="GGDEF"/>
    <property type="match status" value="1"/>
</dbReference>
<dbReference type="InterPro" id="IPR050469">
    <property type="entry name" value="Diguanylate_Cyclase"/>
</dbReference>
<evidence type="ECO:0000256" key="2">
    <source>
        <dbReference type="ARBA" id="ARBA00022475"/>
    </source>
</evidence>
<dbReference type="PANTHER" id="PTHR45138">
    <property type="entry name" value="REGULATORY COMPONENTS OF SENSORY TRANSDUCTION SYSTEM"/>
    <property type="match status" value="1"/>
</dbReference>
<protein>
    <submittedName>
        <fullName evidence="8">Diguanylate cyclase (GGDEF domain) with PAS/PAC sensor</fullName>
    </submittedName>
</protein>
<dbReference type="PANTHER" id="PTHR45138:SF9">
    <property type="entry name" value="DIGUANYLATE CYCLASE DGCM-RELATED"/>
    <property type="match status" value="1"/>
</dbReference>
<accession>A0A0A8XA85</accession>
<dbReference type="GO" id="GO:1902201">
    <property type="term" value="P:negative regulation of bacterial-type flagellum-dependent cell motility"/>
    <property type="evidence" value="ECO:0007669"/>
    <property type="project" value="TreeGrafter"/>
</dbReference>
<reference evidence="8 9" key="1">
    <citation type="submission" date="2013-06" db="EMBL/GenBank/DDBJ databases">
        <title>Whole genome shotgun sequence of Bacillus selenatarsenatis SF-1.</title>
        <authorList>
            <person name="Kuroda M."/>
            <person name="Sei K."/>
            <person name="Yamashita M."/>
            <person name="Ike M."/>
        </authorList>
    </citation>
    <scope>NUCLEOTIDE SEQUENCE [LARGE SCALE GENOMIC DNA]</scope>
    <source>
        <strain evidence="8 9">SF-1</strain>
    </source>
</reference>
<sequence length="358" mass="39883">MLKDFFIHSSFVITFLFIGGSLFKNNPEMNTTLQKLKLGALAGILGSVLMAFSIQITPVIIMDLRHIAILLSAFYGGFVSAFVAASIINISRLVFFDGSMETFLVTVLIMFIIAALAALVQKKVKGPDFFKWTIMGLISLITISSGFLYLMGFSNQVYQILVNYWVITTISGVLVYFLAGYIVQSNQMFMQLKTQSATDFLTGLNNVRQFDSSLNESIESAQELNEKLSLLMIDIDHFKKVNDTYGHQAGDEVLRQLGGLLITCSRPSDIVSRNGGEEFSLLLKNCSYSQALEIAERQRGIVENHRFTLPNGKEIKITISLGASTYLETTQCLEEFIKQADDTLYKAKRTGRNKVSSL</sequence>
<dbReference type="EMBL" id="BASE01000073">
    <property type="protein sequence ID" value="GAM15086.1"/>
    <property type="molecule type" value="Genomic_DNA"/>
</dbReference>
<keyword evidence="4 6" id="KW-1133">Transmembrane helix</keyword>
<evidence type="ECO:0000256" key="3">
    <source>
        <dbReference type="ARBA" id="ARBA00022692"/>
    </source>
</evidence>
<proteinExistence type="predicted"/>
<name>A0A0A8XA85_MESS1</name>
<feature type="domain" description="GGDEF" evidence="7">
    <location>
        <begin position="226"/>
        <end position="358"/>
    </location>
</feature>
<dbReference type="InterPro" id="IPR043128">
    <property type="entry name" value="Rev_trsase/Diguanyl_cyclase"/>
</dbReference>
<dbReference type="Gene3D" id="3.30.70.270">
    <property type="match status" value="1"/>
</dbReference>
<dbReference type="GO" id="GO:0000155">
    <property type="term" value="F:phosphorelay sensor kinase activity"/>
    <property type="evidence" value="ECO:0007669"/>
    <property type="project" value="InterPro"/>
</dbReference>
<dbReference type="InterPro" id="IPR000160">
    <property type="entry name" value="GGDEF_dom"/>
</dbReference>
<evidence type="ECO:0000256" key="4">
    <source>
        <dbReference type="ARBA" id="ARBA00022989"/>
    </source>
</evidence>
<dbReference type="SMART" id="SM00267">
    <property type="entry name" value="GGDEF"/>
    <property type="match status" value="1"/>
</dbReference>
<feature type="transmembrane region" description="Helical" evidence="6">
    <location>
        <begin position="102"/>
        <end position="120"/>
    </location>
</feature>
<dbReference type="GO" id="GO:0052621">
    <property type="term" value="F:diguanylate cyclase activity"/>
    <property type="evidence" value="ECO:0007669"/>
    <property type="project" value="TreeGrafter"/>
</dbReference>
<evidence type="ECO:0000313" key="9">
    <source>
        <dbReference type="Proteomes" id="UP000031014"/>
    </source>
</evidence>
<gene>
    <name evidence="8" type="ORF">SAMD00020551_3242</name>
</gene>
<feature type="transmembrane region" description="Helical" evidence="6">
    <location>
        <begin position="5"/>
        <end position="23"/>
    </location>
</feature>
<dbReference type="InterPro" id="IPR011620">
    <property type="entry name" value="Sig_transdc_His_kinase_LytS_TM"/>
</dbReference>
<feature type="transmembrane region" description="Helical" evidence="6">
    <location>
        <begin position="38"/>
        <end position="61"/>
    </location>
</feature>
<comment type="subcellular location">
    <subcellularLocation>
        <location evidence="1">Cell membrane</location>
        <topology evidence="1">Multi-pass membrane protein</topology>
    </subcellularLocation>
</comment>
<dbReference type="SUPFAM" id="SSF55073">
    <property type="entry name" value="Nucleotide cyclase"/>
    <property type="match status" value="1"/>
</dbReference>
<feature type="transmembrane region" description="Helical" evidence="6">
    <location>
        <begin position="164"/>
        <end position="183"/>
    </location>
</feature>
<feature type="transmembrane region" description="Helical" evidence="6">
    <location>
        <begin position="132"/>
        <end position="152"/>
    </location>
</feature>
<dbReference type="CDD" id="cd01949">
    <property type="entry name" value="GGDEF"/>
    <property type="match status" value="1"/>
</dbReference>
<evidence type="ECO:0000256" key="1">
    <source>
        <dbReference type="ARBA" id="ARBA00004651"/>
    </source>
</evidence>
<keyword evidence="2" id="KW-1003">Cell membrane</keyword>
<dbReference type="GO" id="GO:0071555">
    <property type="term" value="P:cell wall organization"/>
    <property type="evidence" value="ECO:0007669"/>
    <property type="project" value="InterPro"/>
</dbReference>
<dbReference type="FunFam" id="3.30.70.270:FF:000001">
    <property type="entry name" value="Diguanylate cyclase domain protein"/>
    <property type="match status" value="1"/>
</dbReference>
<evidence type="ECO:0000313" key="8">
    <source>
        <dbReference type="EMBL" id="GAM15086.1"/>
    </source>
</evidence>
<feature type="transmembrane region" description="Helical" evidence="6">
    <location>
        <begin position="68"/>
        <end position="90"/>
    </location>
</feature>
<keyword evidence="3 6" id="KW-0812">Transmembrane</keyword>
<dbReference type="GO" id="GO:0005886">
    <property type="term" value="C:plasma membrane"/>
    <property type="evidence" value="ECO:0007669"/>
    <property type="project" value="UniProtKB-SubCell"/>
</dbReference>
<dbReference type="GO" id="GO:0043709">
    <property type="term" value="P:cell adhesion involved in single-species biofilm formation"/>
    <property type="evidence" value="ECO:0007669"/>
    <property type="project" value="TreeGrafter"/>
</dbReference>
<dbReference type="RefSeq" id="WP_041966774.1">
    <property type="nucleotide sequence ID" value="NZ_BASE01000073.1"/>
</dbReference>
<dbReference type="Pfam" id="PF07694">
    <property type="entry name" value="5TM-5TMR_LYT"/>
    <property type="match status" value="1"/>
</dbReference>
<keyword evidence="5 6" id="KW-0472">Membrane</keyword>
<dbReference type="NCBIfam" id="TIGR00254">
    <property type="entry name" value="GGDEF"/>
    <property type="match status" value="1"/>
</dbReference>
<dbReference type="Proteomes" id="UP000031014">
    <property type="component" value="Unassembled WGS sequence"/>
</dbReference>
<organism evidence="8 9">
    <name type="scientific">Mesobacillus selenatarsenatis (strain DSM 18680 / JCM 14380 / FERM P-15431 / SF-1)</name>
    <dbReference type="NCBI Taxonomy" id="1321606"/>
    <lineage>
        <taxon>Bacteria</taxon>
        <taxon>Bacillati</taxon>
        <taxon>Bacillota</taxon>
        <taxon>Bacilli</taxon>
        <taxon>Bacillales</taxon>
        <taxon>Bacillaceae</taxon>
        <taxon>Mesobacillus</taxon>
    </lineage>
</organism>
<dbReference type="PROSITE" id="PS50887">
    <property type="entry name" value="GGDEF"/>
    <property type="match status" value="1"/>
</dbReference>
<evidence type="ECO:0000256" key="5">
    <source>
        <dbReference type="ARBA" id="ARBA00023136"/>
    </source>
</evidence>